<evidence type="ECO:0000256" key="5">
    <source>
        <dbReference type="ARBA" id="ARBA00022490"/>
    </source>
</evidence>
<dbReference type="OrthoDB" id="7849103at2759"/>
<reference evidence="13" key="1">
    <citation type="submission" date="2025-08" db="UniProtKB">
        <authorList>
            <consortium name="RefSeq"/>
        </authorList>
    </citation>
    <scope>IDENTIFICATION</scope>
    <source>
        <strain evidence="13">15085-1641.00</strain>
        <tissue evidence="13">Whole body</tissue>
    </source>
</reference>
<dbReference type="SUPFAM" id="SSF140984">
    <property type="entry name" value="PTPA-like"/>
    <property type="match status" value="1"/>
</dbReference>
<dbReference type="GO" id="GO:0007052">
    <property type="term" value="P:mitotic spindle organization"/>
    <property type="evidence" value="ECO:0007669"/>
    <property type="project" value="TreeGrafter"/>
</dbReference>
<sequence length="498" mass="57342">MNIKRKYNVDDPTEDALKASIFAQQIYTKPVRKPEDLGKWRRSHAYSDLVAYINNTSMAIQGHTQDGNDFIVSSQMSKLCKIFNWLDRLVYECHPLGVGQGMLRCVGEDRINVMESTVSLRHKCHHAYRHWVKLVQERVYSILERQIKPHCKHINELAQYLTRSFGSLHNFDYGPGHELMFVFYLCSLFKAGILGAEDTIAAALLLYQRYLDLVRHLTSFFRLAPSYKRDNNVIDDRNVLPYIWGCAQLCRKQPFAPPQWEQPEIMSAHRKSYMLLSSLEHLQKTMNYAALGVHSYQLWCVLSLSNWPDAYDGLMGTYVKSVLNDFCTVQDLVFCEMLSVTRQPFEYLQRAFLGEDKEEASSLSTEDTDQSDEDEESDLQLLDSRHLKAIKKKEMRHTRAQILSAACPPISLHNNLRTDVFLGFKNPSKLSSEPDAVSANVLRRPRLQSDVIRRDSTAQILANEKSNPNKKRTSIESGNSAMLKKLTNSYSEQSYYTI</sequence>
<evidence type="ECO:0000256" key="8">
    <source>
        <dbReference type="ARBA" id="ARBA00044786"/>
    </source>
</evidence>
<dbReference type="GeneID" id="111600221"/>
<dbReference type="PANTHER" id="PTHR10012:SF0">
    <property type="entry name" value="SERINE_THREONINE-PROTEIN PHOSPHATASE 2A ACTIVATOR"/>
    <property type="match status" value="1"/>
</dbReference>
<dbReference type="EC" id="5.2.1.8" evidence="4 10"/>
<comment type="catalytic activity">
    <reaction evidence="1 10">
        <text>[protein]-peptidylproline (omega=180) = [protein]-peptidylproline (omega=0)</text>
        <dbReference type="Rhea" id="RHEA:16237"/>
        <dbReference type="Rhea" id="RHEA-COMP:10747"/>
        <dbReference type="Rhea" id="RHEA-COMP:10748"/>
        <dbReference type="ChEBI" id="CHEBI:83833"/>
        <dbReference type="ChEBI" id="CHEBI:83834"/>
        <dbReference type="EC" id="5.2.1.8"/>
    </reaction>
</comment>
<dbReference type="GO" id="GO:0008160">
    <property type="term" value="F:protein tyrosine phosphatase activator activity"/>
    <property type="evidence" value="ECO:0007669"/>
    <property type="project" value="TreeGrafter"/>
</dbReference>
<evidence type="ECO:0000256" key="3">
    <source>
        <dbReference type="ARBA" id="ARBA00011019"/>
    </source>
</evidence>
<dbReference type="OMA" id="YLWGAAQ"/>
<evidence type="ECO:0000256" key="2">
    <source>
        <dbReference type="ARBA" id="ARBA00004496"/>
    </source>
</evidence>
<gene>
    <name evidence="13" type="primary">LOC111600221</name>
</gene>
<feature type="region of interest" description="Disordered" evidence="11">
    <location>
        <begin position="358"/>
        <end position="378"/>
    </location>
</feature>
<dbReference type="GO" id="GO:0000159">
    <property type="term" value="C:protein phosphatase type 2A complex"/>
    <property type="evidence" value="ECO:0007669"/>
    <property type="project" value="TreeGrafter"/>
</dbReference>
<feature type="compositionally biased region" description="Acidic residues" evidence="11">
    <location>
        <begin position="366"/>
        <end position="378"/>
    </location>
</feature>
<evidence type="ECO:0000256" key="7">
    <source>
        <dbReference type="ARBA" id="ARBA00023235"/>
    </source>
</evidence>
<keyword evidence="6 10" id="KW-0697">Rotamase</keyword>
<dbReference type="Pfam" id="PF03095">
    <property type="entry name" value="PTPA"/>
    <property type="match status" value="1"/>
</dbReference>
<evidence type="ECO:0000313" key="13">
    <source>
        <dbReference type="RefSeq" id="XP_023172012.1"/>
    </source>
</evidence>
<dbReference type="AlphaFoldDB" id="A0A6J1LV42"/>
<dbReference type="GO" id="GO:0005737">
    <property type="term" value="C:cytoplasm"/>
    <property type="evidence" value="ECO:0007669"/>
    <property type="project" value="UniProtKB-SubCell"/>
</dbReference>
<keyword evidence="5 10" id="KW-0963">Cytoplasm</keyword>
<dbReference type="RefSeq" id="XP_023172012.1">
    <property type="nucleotide sequence ID" value="XM_023316244.2"/>
</dbReference>
<dbReference type="PANTHER" id="PTHR10012">
    <property type="entry name" value="SERINE/THREONINE-PROTEIN PHOSPHATASE 2A REGULATORY SUBUNIT B"/>
    <property type="match status" value="1"/>
</dbReference>
<organism evidence="12 13">
    <name type="scientific">Drosophila hydei</name>
    <name type="common">Fruit fly</name>
    <dbReference type="NCBI Taxonomy" id="7224"/>
    <lineage>
        <taxon>Eukaryota</taxon>
        <taxon>Metazoa</taxon>
        <taxon>Ecdysozoa</taxon>
        <taxon>Arthropoda</taxon>
        <taxon>Hexapoda</taxon>
        <taxon>Insecta</taxon>
        <taxon>Pterygota</taxon>
        <taxon>Neoptera</taxon>
        <taxon>Endopterygota</taxon>
        <taxon>Diptera</taxon>
        <taxon>Brachycera</taxon>
        <taxon>Muscomorpha</taxon>
        <taxon>Ephydroidea</taxon>
        <taxon>Drosophilidae</taxon>
        <taxon>Drosophila</taxon>
    </lineage>
</organism>
<accession>A0A6J1LV42</accession>
<dbReference type="GO" id="GO:0005634">
    <property type="term" value="C:nucleus"/>
    <property type="evidence" value="ECO:0007669"/>
    <property type="project" value="TreeGrafter"/>
</dbReference>
<evidence type="ECO:0000256" key="6">
    <source>
        <dbReference type="ARBA" id="ARBA00023110"/>
    </source>
</evidence>
<comment type="subcellular location">
    <subcellularLocation>
        <location evidence="2 10">Cytoplasm</location>
    </subcellularLocation>
</comment>
<dbReference type="KEGG" id="dhe:111600221"/>
<keyword evidence="12" id="KW-1185">Reference proteome</keyword>
<evidence type="ECO:0000256" key="11">
    <source>
        <dbReference type="SAM" id="MobiDB-lite"/>
    </source>
</evidence>
<dbReference type="GO" id="GO:0003755">
    <property type="term" value="F:peptidyl-prolyl cis-trans isomerase activity"/>
    <property type="evidence" value="ECO:0007669"/>
    <property type="project" value="UniProtKB-KW"/>
</dbReference>
<evidence type="ECO:0000256" key="1">
    <source>
        <dbReference type="ARBA" id="ARBA00000971"/>
    </source>
</evidence>
<dbReference type="InterPro" id="IPR037218">
    <property type="entry name" value="PTPA_sf"/>
</dbReference>
<comment type="similarity">
    <text evidence="3 10">Belongs to the PTPA-type PPIase family.</text>
</comment>
<dbReference type="Gene3D" id="1.20.120.1150">
    <property type="match status" value="1"/>
</dbReference>
<comment type="function">
    <text evidence="10">PPIases accelerate the folding of proteins. It catalyzes the cis-trans isomerization of proline imidic peptide bonds in oligopeptides.</text>
</comment>
<name>A0A6J1LV42_DROHY</name>
<dbReference type="Proteomes" id="UP000504633">
    <property type="component" value="Unplaced"/>
</dbReference>
<evidence type="ECO:0000256" key="9">
    <source>
        <dbReference type="ARBA" id="ARBA00044820"/>
    </source>
</evidence>
<evidence type="ECO:0000313" key="12">
    <source>
        <dbReference type="Proteomes" id="UP000504633"/>
    </source>
</evidence>
<evidence type="ECO:0000256" key="10">
    <source>
        <dbReference type="RuleBase" id="RU361210"/>
    </source>
</evidence>
<dbReference type="InterPro" id="IPR004327">
    <property type="entry name" value="Phstyr_phstse_ac"/>
</dbReference>
<protein>
    <recommendedName>
        <fullName evidence="8 10">Serine/threonine-protein phosphatase 2A activator</fullName>
        <ecNumber evidence="4 10">5.2.1.8</ecNumber>
    </recommendedName>
    <alternativeName>
        <fullName evidence="9 10">Phosphotyrosyl phosphatase activator</fullName>
    </alternativeName>
</protein>
<dbReference type="InterPro" id="IPR043170">
    <property type="entry name" value="PTPA_C_lid"/>
</dbReference>
<evidence type="ECO:0000256" key="4">
    <source>
        <dbReference type="ARBA" id="ARBA00013194"/>
    </source>
</evidence>
<keyword evidence="7 10" id="KW-0413">Isomerase</keyword>
<proteinExistence type="inferred from homology"/>